<dbReference type="GO" id="GO:0051607">
    <property type="term" value="P:defense response to virus"/>
    <property type="evidence" value="ECO:0007669"/>
    <property type="project" value="UniProtKB-KW"/>
</dbReference>
<evidence type="ECO:0000256" key="6">
    <source>
        <dbReference type="ARBA" id="ARBA00022801"/>
    </source>
</evidence>
<dbReference type="InterPro" id="IPR050547">
    <property type="entry name" value="DEAD_box_RNA_helicases"/>
</dbReference>
<evidence type="ECO:0000256" key="7">
    <source>
        <dbReference type="ARBA" id="ARBA00022806"/>
    </source>
</evidence>
<feature type="domain" description="HD Cas3-type" evidence="12">
    <location>
        <begin position="3"/>
        <end position="207"/>
    </location>
</feature>
<dbReference type="PROSITE" id="PS51194">
    <property type="entry name" value="HELICASE_CTER"/>
    <property type="match status" value="1"/>
</dbReference>
<dbReference type="CDD" id="cd09641">
    <property type="entry name" value="Cas3''_I"/>
    <property type="match status" value="1"/>
</dbReference>
<dbReference type="InterPro" id="IPR054712">
    <property type="entry name" value="Cas3-like_dom"/>
</dbReference>
<dbReference type="Proteomes" id="UP000190080">
    <property type="component" value="Unassembled WGS sequence"/>
</dbReference>
<dbReference type="PANTHER" id="PTHR47963">
    <property type="entry name" value="DEAD-BOX ATP-DEPENDENT RNA HELICASE 47, MITOCHONDRIAL"/>
    <property type="match status" value="1"/>
</dbReference>
<dbReference type="GO" id="GO:0016787">
    <property type="term" value="F:hydrolase activity"/>
    <property type="evidence" value="ECO:0007669"/>
    <property type="project" value="UniProtKB-KW"/>
</dbReference>
<evidence type="ECO:0000256" key="9">
    <source>
        <dbReference type="ARBA" id="ARBA00023118"/>
    </source>
</evidence>
<dbReference type="PROSITE" id="PS51643">
    <property type="entry name" value="HD_CAS3"/>
    <property type="match status" value="1"/>
</dbReference>
<dbReference type="CDD" id="cd17930">
    <property type="entry name" value="DEXHc_cas3"/>
    <property type="match status" value="1"/>
</dbReference>
<evidence type="ECO:0000256" key="4">
    <source>
        <dbReference type="ARBA" id="ARBA00022723"/>
    </source>
</evidence>
<evidence type="ECO:0000256" key="2">
    <source>
        <dbReference type="ARBA" id="ARBA00009046"/>
    </source>
</evidence>
<dbReference type="EMBL" id="MZGV01000017">
    <property type="protein sequence ID" value="OPJ62162.1"/>
    <property type="molecule type" value="Genomic_DNA"/>
</dbReference>
<evidence type="ECO:0000259" key="12">
    <source>
        <dbReference type="PROSITE" id="PS51643"/>
    </source>
</evidence>
<feature type="domain" description="Helicase C-terminal" evidence="11">
    <location>
        <begin position="473"/>
        <end position="629"/>
    </location>
</feature>
<gene>
    <name evidence="13" type="primary">cas3</name>
    <name evidence="13" type="ORF">CLORY_19850</name>
</gene>
<dbReference type="InterPro" id="IPR001650">
    <property type="entry name" value="Helicase_C-like"/>
</dbReference>
<evidence type="ECO:0000256" key="1">
    <source>
        <dbReference type="ARBA" id="ARBA00006847"/>
    </source>
</evidence>
<dbReference type="Gene3D" id="1.10.3210.30">
    <property type="match status" value="1"/>
</dbReference>
<sequence>MFNSHEDKTMLRHLEEVRQNARFLAKDKYDEPLDIMCCCHDFGKYTTYFQTYLKDKKKNKYANHGFISAMFSAYIAMEKYGQESLLPLIIYNDILHHHGNLKYAAEDLPVNLRQGLYKIMDSDLFEKVTIAQKQIENIKNNRNEIVEDYRALGYERYFNEFIDGADLPGLLKKLKRMEYVNLRKLEEPEVYFQSQFMYSALIGADKLSASNTKIPEEKYAVFENLNLAREDKLKGADNSKLNNIRKEIFLSIQDNLEKVYKDNKIFSISAPTGTGKTYSGFFAALKLKELLGDGRRIIYALPFTSIIDQNFNVVEKLFKHVEDFVVNRSKYIIKHHSMAQLEYDDEFEDYSVSQSKLLLENWSSGIVITTFVQLLQTLIGNSNRMLKKFNAFENSIILLDEVQAIDIEYYSLVDYVLRAAADKLNCRVIMMTATKPLILKDACELLNSYERYFQMFDRTEIIPRLQPVTINEFAEEFIEQMEQKSYLIICNTINQSLEIYNQLKDVGREVYYLSTNLIPKHRKEVIDKVSSALSLGEKPILVSTQVVEAGVDFDFDVVIRDIAPIDSIIQAAGRCNRNSKQSSRGKVCIYMMKSESEKYFSNLVYGHSSINITEELLKNKVSIPENNYLELIKEYFTQVTECKNDDASKGFIDSLNKLVFTDENMKWEYSLDKFSLIKEKSNYVDVFMRCCEEAEEIYQEFIKTMSEKESEERMEKLLNMRRNINEYTLSLPIRIVKDRVSSDKTTVLLNMSEEACDSYYDKTTGFKRSEDDYLVF</sequence>
<evidence type="ECO:0000313" key="13">
    <source>
        <dbReference type="EMBL" id="OPJ62162.1"/>
    </source>
</evidence>
<dbReference type="STRING" id="1450648.CLORY_19850"/>
<evidence type="ECO:0000259" key="10">
    <source>
        <dbReference type="PROSITE" id="PS51192"/>
    </source>
</evidence>
<dbReference type="PROSITE" id="PS51192">
    <property type="entry name" value="HELICASE_ATP_BIND_1"/>
    <property type="match status" value="1"/>
</dbReference>
<dbReference type="InterPro" id="IPR014001">
    <property type="entry name" value="Helicase_ATP-bd"/>
</dbReference>
<dbReference type="Pfam" id="PF22590">
    <property type="entry name" value="Cas3-like_C_2"/>
    <property type="match status" value="1"/>
</dbReference>
<dbReference type="InterPro" id="IPR006483">
    <property type="entry name" value="CRISPR-assoc_Cas3_HD"/>
</dbReference>
<evidence type="ECO:0000259" key="11">
    <source>
        <dbReference type="PROSITE" id="PS51194"/>
    </source>
</evidence>
<keyword evidence="14" id="KW-1185">Reference proteome</keyword>
<keyword evidence="6 13" id="KW-0378">Hydrolase</keyword>
<dbReference type="SMART" id="SM00487">
    <property type="entry name" value="DEXDc"/>
    <property type="match status" value="1"/>
</dbReference>
<keyword evidence="5" id="KW-0547">Nucleotide-binding</keyword>
<protein>
    <submittedName>
        <fullName evidence="13">CRISPR-associated nuclease/helicase Cas3</fullName>
        <ecNumber evidence="13">3.1.-.-</ecNumber>
        <ecNumber evidence="13">3.6.4.-</ecNumber>
    </submittedName>
</protein>
<dbReference type="GO" id="GO:0003723">
    <property type="term" value="F:RNA binding"/>
    <property type="evidence" value="ECO:0007669"/>
    <property type="project" value="TreeGrafter"/>
</dbReference>
<dbReference type="SUPFAM" id="SSF52540">
    <property type="entry name" value="P-loop containing nucleoside triphosphate hydrolases"/>
    <property type="match status" value="1"/>
</dbReference>
<comment type="caution">
    <text evidence="13">The sequence shown here is derived from an EMBL/GenBank/DDBJ whole genome shotgun (WGS) entry which is preliminary data.</text>
</comment>
<evidence type="ECO:0000256" key="5">
    <source>
        <dbReference type="ARBA" id="ARBA00022741"/>
    </source>
</evidence>
<dbReference type="NCBIfam" id="TIGR01587">
    <property type="entry name" value="cas3_core"/>
    <property type="match status" value="1"/>
</dbReference>
<dbReference type="EC" id="3.1.-.-" evidence="13"/>
<proteinExistence type="inferred from homology"/>
<reference evidence="13 14" key="1">
    <citation type="submission" date="2017-03" db="EMBL/GenBank/DDBJ databases">
        <title>Genome sequence of Clostridium oryzae DSM 28571.</title>
        <authorList>
            <person name="Poehlein A."/>
            <person name="Daniel R."/>
        </authorList>
    </citation>
    <scope>NUCLEOTIDE SEQUENCE [LARGE SCALE GENOMIC DNA]</scope>
    <source>
        <strain evidence="13 14">DSM 28571</strain>
    </source>
</reference>
<dbReference type="Pfam" id="PF00270">
    <property type="entry name" value="DEAD"/>
    <property type="match status" value="1"/>
</dbReference>
<keyword evidence="7 13" id="KW-0347">Helicase</keyword>
<evidence type="ECO:0000256" key="3">
    <source>
        <dbReference type="ARBA" id="ARBA00022722"/>
    </source>
</evidence>
<keyword evidence="9" id="KW-0051">Antiviral defense</keyword>
<evidence type="ECO:0000313" key="14">
    <source>
        <dbReference type="Proteomes" id="UP000190080"/>
    </source>
</evidence>
<dbReference type="RefSeq" id="WP_079423809.1">
    <property type="nucleotide sequence ID" value="NZ_MZGV01000017.1"/>
</dbReference>
<dbReference type="GO" id="GO:0005524">
    <property type="term" value="F:ATP binding"/>
    <property type="evidence" value="ECO:0007669"/>
    <property type="project" value="UniProtKB-KW"/>
</dbReference>
<dbReference type="Gene3D" id="3.40.50.300">
    <property type="entry name" value="P-loop containing nucleotide triphosphate hydrolases"/>
    <property type="match status" value="2"/>
</dbReference>
<dbReference type="NCBIfam" id="TIGR01596">
    <property type="entry name" value="cas3_HD"/>
    <property type="match status" value="1"/>
</dbReference>
<dbReference type="GO" id="GO:0046872">
    <property type="term" value="F:metal ion binding"/>
    <property type="evidence" value="ECO:0007669"/>
    <property type="project" value="UniProtKB-KW"/>
</dbReference>
<dbReference type="PANTHER" id="PTHR47963:SF9">
    <property type="entry name" value="CRISPR-ASSOCIATED ENDONUCLEASE_HELICASE CAS3"/>
    <property type="match status" value="1"/>
</dbReference>
<keyword evidence="3" id="KW-0540">Nuclease</keyword>
<comment type="similarity">
    <text evidence="1">In the N-terminal section; belongs to the CRISPR-associated nuclease Cas3-HD family.</text>
</comment>
<dbReference type="InterPro" id="IPR038257">
    <property type="entry name" value="CRISPR-assoc_Cas3_HD_sf"/>
</dbReference>
<evidence type="ECO:0000256" key="8">
    <source>
        <dbReference type="ARBA" id="ARBA00022840"/>
    </source>
</evidence>
<dbReference type="GO" id="GO:0004518">
    <property type="term" value="F:nuclease activity"/>
    <property type="evidence" value="ECO:0007669"/>
    <property type="project" value="UniProtKB-KW"/>
</dbReference>
<dbReference type="EC" id="3.6.4.-" evidence="13"/>
<dbReference type="GO" id="GO:0003724">
    <property type="term" value="F:RNA helicase activity"/>
    <property type="evidence" value="ECO:0007669"/>
    <property type="project" value="TreeGrafter"/>
</dbReference>
<accession>A0A1V4IQ63</accession>
<keyword evidence="8" id="KW-0067">ATP-binding</keyword>
<keyword evidence="4" id="KW-0479">Metal-binding</keyword>
<dbReference type="InterPro" id="IPR006474">
    <property type="entry name" value="Helicase_Cas3_CRISPR-ass_core"/>
</dbReference>
<feature type="domain" description="Helicase ATP-binding" evidence="10">
    <location>
        <begin position="257"/>
        <end position="453"/>
    </location>
</feature>
<dbReference type="InterPro" id="IPR027417">
    <property type="entry name" value="P-loop_NTPase"/>
</dbReference>
<comment type="similarity">
    <text evidence="2">In the central section; belongs to the CRISPR-associated helicase Cas3 family.</text>
</comment>
<dbReference type="InterPro" id="IPR011545">
    <property type="entry name" value="DEAD/DEAH_box_helicase_dom"/>
</dbReference>
<name>A0A1V4IQ63_9CLOT</name>
<dbReference type="AlphaFoldDB" id="A0A1V4IQ63"/>
<organism evidence="13 14">
    <name type="scientific">Clostridium oryzae</name>
    <dbReference type="NCBI Taxonomy" id="1450648"/>
    <lineage>
        <taxon>Bacteria</taxon>
        <taxon>Bacillati</taxon>
        <taxon>Bacillota</taxon>
        <taxon>Clostridia</taxon>
        <taxon>Eubacteriales</taxon>
        <taxon>Clostridiaceae</taxon>
        <taxon>Clostridium</taxon>
    </lineage>
</organism>
<dbReference type="SMART" id="SM00490">
    <property type="entry name" value="HELICc"/>
    <property type="match status" value="1"/>
</dbReference>
<dbReference type="OrthoDB" id="9810236at2"/>